<dbReference type="InterPro" id="IPR012337">
    <property type="entry name" value="RNaseH-like_sf"/>
</dbReference>
<evidence type="ECO:0000313" key="3">
    <source>
        <dbReference type="RefSeq" id="XP_022159344.1"/>
    </source>
</evidence>
<sequence length="177" mass="19836">MDLIGPFPLGKGQAKYTIVVVDYFTKRAEAEALSTITKARITAFIWTSIVYRFGIPNTIVTDNGKQFDNVKFKDFCSKLGISHLCSSPAHPKANGQVEAINKIIKWGLKLRLDARKRRWVEELPEVLWSYRTTPRESTGETPFAMAFGSEAVVPVETGYQPKGLSTTNKLGMKRSYS</sequence>
<protein>
    <submittedName>
        <fullName evidence="3">Uncharacterized protein K02A2.6-like</fullName>
    </submittedName>
</protein>
<accession>A0A6J1E257</accession>
<dbReference type="AlphaFoldDB" id="A0A6J1E257"/>
<dbReference type="GO" id="GO:0003676">
    <property type="term" value="F:nucleic acid binding"/>
    <property type="evidence" value="ECO:0007669"/>
    <property type="project" value="InterPro"/>
</dbReference>
<name>A0A6J1E257_MOMCH</name>
<dbReference type="OrthoDB" id="1936587at2759"/>
<dbReference type="RefSeq" id="XP_022159344.1">
    <property type="nucleotide sequence ID" value="XM_022303652.1"/>
</dbReference>
<keyword evidence="2" id="KW-1185">Reference proteome</keyword>
<dbReference type="KEGG" id="mcha:111025763"/>
<dbReference type="GO" id="GO:0015074">
    <property type="term" value="P:DNA integration"/>
    <property type="evidence" value="ECO:0007669"/>
    <property type="project" value="InterPro"/>
</dbReference>
<dbReference type="SUPFAM" id="SSF53098">
    <property type="entry name" value="Ribonuclease H-like"/>
    <property type="match status" value="1"/>
</dbReference>
<dbReference type="Gene3D" id="3.30.420.10">
    <property type="entry name" value="Ribonuclease H-like superfamily/Ribonuclease H"/>
    <property type="match status" value="1"/>
</dbReference>
<dbReference type="PANTHER" id="PTHR37984:SF5">
    <property type="entry name" value="PROTEIN NYNRIN-LIKE"/>
    <property type="match status" value="1"/>
</dbReference>
<dbReference type="PANTHER" id="PTHR37984">
    <property type="entry name" value="PROTEIN CBG26694"/>
    <property type="match status" value="1"/>
</dbReference>
<evidence type="ECO:0000313" key="2">
    <source>
        <dbReference type="Proteomes" id="UP000504603"/>
    </source>
</evidence>
<dbReference type="InterPro" id="IPR050951">
    <property type="entry name" value="Retrovirus_Pol_polyprotein"/>
</dbReference>
<gene>
    <name evidence="3" type="primary">LOC111025763</name>
</gene>
<evidence type="ECO:0000259" key="1">
    <source>
        <dbReference type="PROSITE" id="PS50994"/>
    </source>
</evidence>
<reference evidence="3" key="1">
    <citation type="submission" date="2025-08" db="UniProtKB">
        <authorList>
            <consortium name="RefSeq"/>
        </authorList>
    </citation>
    <scope>IDENTIFICATION</scope>
    <source>
        <strain evidence="3">OHB3-1</strain>
    </source>
</reference>
<feature type="domain" description="Integrase catalytic" evidence="1">
    <location>
        <begin position="1"/>
        <end position="150"/>
    </location>
</feature>
<dbReference type="Proteomes" id="UP000504603">
    <property type="component" value="Unplaced"/>
</dbReference>
<proteinExistence type="predicted"/>
<organism evidence="2 3">
    <name type="scientific">Momordica charantia</name>
    <name type="common">Bitter gourd</name>
    <name type="synonym">Balsam pear</name>
    <dbReference type="NCBI Taxonomy" id="3673"/>
    <lineage>
        <taxon>Eukaryota</taxon>
        <taxon>Viridiplantae</taxon>
        <taxon>Streptophyta</taxon>
        <taxon>Embryophyta</taxon>
        <taxon>Tracheophyta</taxon>
        <taxon>Spermatophyta</taxon>
        <taxon>Magnoliopsida</taxon>
        <taxon>eudicotyledons</taxon>
        <taxon>Gunneridae</taxon>
        <taxon>Pentapetalae</taxon>
        <taxon>rosids</taxon>
        <taxon>fabids</taxon>
        <taxon>Cucurbitales</taxon>
        <taxon>Cucurbitaceae</taxon>
        <taxon>Momordiceae</taxon>
        <taxon>Momordica</taxon>
    </lineage>
</organism>
<dbReference type="GeneID" id="111025763"/>
<dbReference type="InterPro" id="IPR036397">
    <property type="entry name" value="RNaseH_sf"/>
</dbReference>
<dbReference type="InterPro" id="IPR001584">
    <property type="entry name" value="Integrase_cat-core"/>
</dbReference>
<dbReference type="PROSITE" id="PS50994">
    <property type="entry name" value="INTEGRASE"/>
    <property type="match status" value="1"/>
</dbReference>
<dbReference type="Pfam" id="PF00665">
    <property type="entry name" value="rve"/>
    <property type="match status" value="1"/>
</dbReference>